<evidence type="ECO:0000256" key="6">
    <source>
        <dbReference type="ARBA" id="ARBA00012032"/>
    </source>
</evidence>
<dbReference type="SMART" id="SM01018">
    <property type="entry name" value="B12-binding_2"/>
    <property type="match status" value="1"/>
</dbReference>
<feature type="binding site" evidence="22 24">
    <location>
        <position position="244"/>
    </location>
    <ligand>
        <name>Zn(2+)</name>
        <dbReference type="ChEBI" id="CHEBI:29105"/>
    </ligand>
</feature>
<dbReference type="CDD" id="cd02069">
    <property type="entry name" value="methionine_synthase_B12_BD"/>
    <property type="match status" value="1"/>
</dbReference>
<evidence type="ECO:0000256" key="18">
    <source>
        <dbReference type="ARBA" id="ARBA00025552"/>
    </source>
</evidence>
<evidence type="ECO:0000256" key="8">
    <source>
        <dbReference type="ARBA" id="ARBA00022603"/>
    </source>
</evidence>
<dbReference type="GO" id="GO:0050667">
    <property type="term" value="P:homocysteine metabolic process"/>
    <property type="evidence" value="ECO:0007669"/>
    <property type="project" value="TreeGrafter"/>
</dbReference>
<organism evidence="30 31">
    <name type="scientific">Pseudobacteroides cellulosolvens ATCC 35603 = DSM 2933</name>
    <dbReference type="NCBI Taxonomy" id="398512"/>
    <lineage>
        <taxon>Bacteria</taxon>
        <taxon>Bacillati</taxon>
        <taxon>Bacillota</taxon>
        <taxon>Clostridia</taxon>
        <taxon>Eubacteriales</taxon>
        <taxon>Oscillospiraceae</taxon>
        <taxon>Pseudobacteroides</taxon>
    </lineage>
</organism>
<dbReference type="NCBIfam" id="TIGR02082">
    <property type="entry name" value="metH"/>
    <property type="match status" value="1"/>
</dbReference>
<dbReference type="InterPro" id="IPR000489">
    <property type="entry name" value="Pterin-binding_dom"/>
</dbReference>
<dbReference type="eggNOG" id="COG0646">
    <property type="taxonomic scope" value="Bacteria"/>
</dbReference>
<reference evidence="31" key="1">
    <citation type="submission" date="2015-07" db="EMBL/GenBank/DDBJ databases">
        <title>Near-Complete Genome Sequence of the Cellulolytic Bacterium Bacteroides (Pseudobacteroides) cellulosolvens ATCC 35603.</title>
        <authorList>
            <person name="Dassa B."/>
            <person name="Utturkar S.M."/>
            <person name="Klingeman D.M."/>
            <person name="Hurt R.A."/>
            <person name="Keller M."/>
            <person name="Xu J."/>
            <person name="Reddy Y.H.K."/>
            <person name="Borovok I."/>
            <person name="Grinberg I.R."/>
            <person name="Lamed R."/>
            <person name="Zhivin O."/>
            <person name="Bayer E.A."/>
            <person name="Brown S.D."/>
        </authorList>
    </citation>
    <scope>NUCLEOTIDE SEQUENCE [LARGE SCALE GENOMIC DNA]</scope>
    <source>
        <strain evidence="31">DSM 2933</strain>
    </source>
</reference>
<dbReference type="PROSITE" id="PS50972">
    <property type="entry name" value="PTERIN_BINDING"/>
    <property type="match status" value="1"/>
</dbReference>
<comment type="domain">
    <text evidence="21">Modular enzyme with four functionally distinct domains. The isolated Hcy-binding domain catalyzes methyl transfer from free methylcobalamin to homocysteine. The Hcy-binding domain in association with the pterin-binding domain catalyzes the methylation of cob(I)alamin by methyltetrahydrofolate and the methylation of homocysteine. The B12-binding domain binds the cofactor. The AdoMet activation domain binds S-adenosyl-L-methionine. Under aerobic conditions cob(I)alamin can be converted to inactive cob(II)alamin. Reductive methylation by S-adenosyl-L-methionine and flavodoxin regenerates methylcobalamin.</text>
</comment>
<dbReference type="GO" id="GO:0008705">
    <property type="term" value="F:methionine synthase activity"/>
    <property type="evidence" value="ECO:0007669"/>
    <property type="project" value="UniProtKB-UniRule"/>
</dbReference>
<evidence type="ECO:0000256" key="10">
    <source>
        <dbReference type="ARBA" id="ARBA00022628"/>
    </source>
</evidence>
<evidence type="ECO:0000256" key="23">
    <source>
        <dbReference type="PIRSR" id="PIRSR000381-2"/>
    </source>
</evidence>
<name>A0A0L6JLK0_9FIRM</name>
<dbReference type="InterPro" id="IPR011005">
    <property type="entry name" value="Dihydropteroate_synth-like_sf"/>
</dbReference>
<evidence type="ECO:0000256" key="1">
    <source>
        <dbReference type="ARBA" id="ARBA00001700"/>
    </source>
</evidence>
<keyword evidence="8 21" id="KW-0489">Methyltransferase</keyword>
<dbReference type="GO" id="GO:0046653">
    <property type="term" value="P:tetrahydrofolate metabolic process"/>
    <property type="evidence" value="ECO:0007669"/>
    <property type="project" value="TreeGrafter"/>
</dbReference>
<dbReference type="FunFam" id="1.10.1240.10:FF:000001">
    <property type="entry name" value="Methionine synthase"/>
    <property type="match status" value="1"/>
</dbReference>
<feature type="binding site" description="axial binding residue" evidence="22">
    <location>
        <position position="756"/>
    </location>
    <ligand>
        <name>methylcob(III)alamin</name>
        <dbReference type="ChEBI" id="CHEBI:28115"/>
    </ligand>
    <ligandPart>
        <name>Co</name>
        <dbReference type="ChEBI" id="CHEBI:27638"/>
    </ligandPart>
</feature>
<dbReference type="Pfam" id="PF02965">
    <property type="entry name" value="Met_synt_B12"/>
    <property type="match status" value="1"/>
</dbReference>
<evidence type="ECO:0000256" key="19">
    <source>
        <dbReference type="ARBA" id="ARBA00031040"/>
    </source>
</evidence>
<dbReference type="Gene3D" id="1.10.288.10">
    <property type="entry name" value="Cobalamin-dependent Methionine Synthase, domain 2"/>
    <property type="match status" value="1"/>
</dbReference>
<gene>
    <name evidence="30" type="ORF">Bccel_1504</name>
</gene>
<dbReference type="PROSITE" id="PS51337">
    <property type="entry name" value="B12_BINDING_NTER"/>
    <property type="match status" value="1"/>
</dbReference>
<dbReference type="Pfam" id="PF02607">
    <property type="entry name" value="B12-binding_2"/>
    <property type="match status" value="1"/>
</dbReference>
<dbReference type="PANTHER" id="PTHR45833:SF1">
    <property type="entry name" value="METHIONINE SYNTHASE"/>
    <property type="match status" value="1"/>
</dbReference>
<feature type="domain" description="Pterin-binding" evidence="26">
    <location>
        <begin position="353"/>
        <end position="614"/>
    </location>
</feature>
<evidence type="ECO:0000259" key="27">
    <source>
        <dbReference type="PROSITE" id="PS50974"/>
    </source>
</evidence>
<evidence type="ECO:0000256" key="7">
    <source>
        <dbReference type="ARBA" id="ARBA00013998"/>
    </source>
</evidence>
<comment type="catalytic activity">
    <reaction evidence="1 21">
        <text>(6S)-5-methyl-5,6,7,8-tetrahydrofolate + L-homocysteine = (6S)-5,6,7,8-tetrahydrofolate + L-methionine</text>
        <dbReference type="Rhea" id="RHEA:11172"/>
        <dbReference type="ChEBI" id="CHEBI:18608"/>
        <dbReference type="ChEBI" id="CHEBI:57453"/>
        <dbReference type="ChEBI" id="CHEBI:57844"/>
        <dbReference type="ChEBI" id="CHEBI:58199"/>
        <dbReference type="EC" id="2.1.1.13"/>
    </reaction>
</comment>
<evidence type="ECO:0000313" key="31">
    <source>
        <dbReference type="Proteomes" id="UP000036923"/>
    </source>
</evidence>
<dbReference type="InterPro" id="IPR003759">
    <property type="entry name" value="Cbl-bd_cap"/>
</dbReference>
<keyword evidence="17 21" id="KW-0170">Cobalt</keyword>
<comment type="caution">
    <text evidence="30">The sequence shown here is derived from an EMBL/GenBank/DDBJ whole genome shotgun (WGS) entry which is preliminary data.</text>
</comment>
<feature type="binding site" evidence="23">
    <location>
        <begin position="1184"/>
        <end position="1185"/>
    </location>
    <ligand>
        <name>S-adenosyl-L-methionine</name>
        <dbReference type="ChEBI" id="CHEBI:59789"/>
    </ligand>
</feature>
<feature type="binding site" evidence="22 24">
    <location>
        <position position="308"/>
    </location>
    <ligand>
        <name>Zn(2+)</name>
        <dbReference type="ChEBI" id="CHEBI:29105"/>
    </ligand>
</feature>
<dbReference type="Gene3D" id="3.20.20.20">
    <property type="entry name" value="Dihydropteroate synthase-like"/>
    <property type="match status" value="1"/>
</dbReference>
<comment type="pathway">
    <text evidence="4 21">Amino-acid biosynthesis; L-methionine biosynthesis via de novo pathway; L-methionine from L-homocysteine (MetH route): step 1/1.</text>
</comment>
<evidence type="ECO:0000256" key="4">
    <source>
        <dbReference type="ARBA" id="ARBA00005178"/>
    </source>
</evidence>
<evidence type="ECO:0000256" key="3">
    <source>
        <dbReference type="ARBA" id="ARBA00001956"/>
    </source>
</evidence>
<evidence type="ECO:0000256" key="12">
    <source>
        <dbReference type="ARBA" id="ARBA00022691"/>
    </source>
</evidence>
<dbReference type="SUPFAM" id="SSF56507">
    <property type="entry name" value="Methionine synthase activation domain-like"/>
    <property type="match status" value="1"/>
</dbReference>
<evidence type="ECO:0000256" key="14">
    <source>
        <dbReference type="ARBA" id="ARBA00022737"/>
    </source>
</evidence>
<dbReference type="SUPFAM" id="SSF51717">
    <property type="entry name" value="Dihydropteroate synthetase-like"/>
    <property type="match status" value="1"/>
</dbReference>
<evidence type="ECO:0000256" key="16">
    <source>
        <dbReference type="ARBA" id="ARBA00023167"/>
    </source>
</evidence>
<dbReference type="AlphaFoldDB" id="A0A0L6JLK0"/>
<dbReference type="GO" id="GO:0005829">
    <property type="term" value="C:cytosol"/>
    <property type="evidence" value="ECO:0007669"/>
    <property type="project" value="TreeGrafter"/>
</dbReference>
<evidence type="ECO:0000256" key="21">
    <source>
        <dbReference type="PIRNR" id="PIRNR000381"/>
    </source>
</evidence>
<protein>
    <recommendedName>
        <fullName evidence="7 20">Methionine synthase</fullName>
        <ecNumber evidence="6 20">2.1.1.13</ecNumber>
    </recommendedName>
    <alternativeName>
        <fullName evidence="19 21">5-methyltetrahydrofolate--homocysteine methyltransferase</fullName>
    </alternativeName>
</protein>
<dbReference type="InterPro" id="IPR050554">
    <property type="entry name" value="Met_Synthase/Corrinoid"/>
</dbReference>
<dbReference type="InterPro" id="IPR004223">
    <property type="entry name" value="VitB12-dep_Met_synth_activ_dom"/>
</dbReference>
<dbReference type="SUPFAM" id="SSF47644">
    <property type="entry name" value="Methionine synthase domain"/>
    <property type="match status" value="1"/>
</dbReference>
<dbReference type="eggNOG" id="COG1410">
    <property type="taxonomic scope" value="Bacteria"/>
</dbReference>
<accession>A0A0L6JLK0</accession>
<keyword evidence="9 21" id="KW-0028">Amino-acid biosynthesis</keyword>
<evidence type="ECO:0000256" key="15">
    <source>
        <dbReference type="ARBA" id="ARBA00022833"/>
    </source>
</evidence>
<dbReference type="Pfam" id="PF00809">
    <property type="entry name" value="Pterin_bind"/>
    <property type="match status" value="1"/>
</dbReference>
<feature type="binding site" evidence="23">
    <location>
        <position position="1129"/>
    </location>
    <ligand>
        <name>S-adenosyl-L-methionine</name>
        <dbReference type="ChEBI" id="CHEBI:59789"/>
    </ligand>
</feature>
<dbReference type="Pfam" id="PF02574">
    <property type="entry name" value="S-methyl_trans"/>
    <property type="match status" value="1"/>
</dbReference>
<evidence type="ECO:0000256" key="17">
    <source>
        <dbReference type="ARBA" id="ARBA00023285"/>
    </source>
</evidence>
<dbReference type="InterPro" id="IPR003726">
    <property type="entry name" value="HCY_dom"/>
</dbReference>
<feature type="domain" description="Hcy-binding" evidence="25">
    <location>
        <begin position="2"/>
        <end position="322"/>
    </location>
</feature>
<dbReference type="UniPathway" id="UPA00051">
    <property type="reaction ID" value="UER00081"/>
</dbReference>
<comment type="cofactor">
    <cofactor evidence="3 21 22">
        <name>methylcob(III)alamin</name>
        <dbReference type="ChEBI" id="CHEBI:28115"/>
    </cofactor>
</comment>
<dbReference type="Gene3D" id="3.20.20.330">
    <property type="entry name" value="Homocysteine-binding-like domain"/>
    <property type="match status" value="1"/>
</dbReference>
<dbReference type="InterPro" id="IPR036724">
    <property type="entry name" value="Cobalamin-bd_sf"/>
</dbReference>
<comment type="function">
    <text evidence="18 21">Catalyzes the transfer of a methyl group from methyl-cobalamin to homocysteine, yielding enzyme-bound cob(I)alamin and methionine. Subsequently, remethylates the cofactor using methyltetrahydrofolate.</text>
</comment>
<dbReference type="InterPro" id="IPR011822">
    <property type="entry name" value="MetH"/>
</dbReference>
<dbReference type="PATRIC" id="fig|398512.5.peg.1563"/>
<dbReference type="PANTHER" id="PTHR45833">
    <property type="entry name" value="METHIONINE SYNTHASE"/>
    <property type="match status" value="1"/>
</dbReference>
<dbReference type="STRING" id="398512.Bccel_1504"/>
<dbReference type="Pfam" id="PF02310">
    <property type="entry name" value="B12-binding"/>
    <property type="match status" value="1"/>
</dbReference>
<feature type="domain" description="AdoMet activation" evidence="27">
    <location>
        <begin position="892"/>
        <end position="1216"/>
    </location>
</feature>
<dbReference type="OrthoDB" id="9803687at2"/>
<feature type="binding site" evidence="23">
    <location>
        <position position="689"/>
    </location>
    <ligand>
        <name>methylcob(III)alamin</name>
        <dbReference type="ChEBI" id="CHEBI:28115"/>
    </ligand>
</feature>
<dbReference type="PROSITE" id="PS51332">
    <property type="entry name" value="B12_BINDING"/>
    <property type="match status" value="1"/>
</dbReference>
<dbReference type="EC" id="2.1.1.13" evidence="6 20"/>
<feature type="binding site" evidence="23">
    <location>
        <position position="801"/>
    </location>
    <ligand>
        <name>methylcob(III)alamin</name>
        <dbReference type="ChEBI" id="CHEBI:28115"/>
    </ligand>
</feature>
<feature type="binding site" evidence="22 24">
    <location>
        <position position="307"/>
    </location>
    <ligand>
        <name>Zn(2+)</name>
        <dbReference type="ChEBI" id="CHEBI:29105"/>
    </ligand>
</feature>
<evidence type="ECO:0000259" key="25">
    <source>
        <dbReference type="PROSITE" id="PS50970"/>
    </source>
</evidence>
<dbReference type="SUPFAM" id="SSF52242">
    <property type="entry name" value="Cobalamin (vitamin B12)-binding domain"/>
    <property type="match status" value="1"/>
</dbReference>
<keyword evidence="15 21" id="KW-0862">Zinc</keyword>
<dbReference type="InterPro" id="IPR037010">
    <property type="entry name" value="VitB12-dep_Met_synth_activ_sf"/>
</dbReference>
<dbReference type="InterPro" id="IPR036589">
    <property type="entry name" value="HCY_dom_sf"/>
</dbReference>
<dbReference type="GO" id="GO:0031419">
    <property type="term" value="F:cobalamin binding"/>
    <property type="evidence" value="ECO:0007669"/>
    <property type="project" value="UniProtKB-UniRule"/>
</dbReference>
<dbReference type="GO" id="GO:0008270">
    <property type="term" value="F:zinc ion binding"/>
    <property type="evidence" value="ECO:0007669"/>
    <property type="project" value="UniProtKB-UniRule"/>
</dbReference>
<feature type="binding site" evidence="23">
    <location>
        <position position="805"/>
    </location>
    <ligand>
        <name>methylcob(III)alamin</name>
        <dbReference type="ChEBI" id="CHEBI:28115"/>
    </ligand>
</feature>
<keyword evidence="13 21" id="KW-0479">Metal-binding</keyword>
<evidence type="ECO:0000259" key="26">
    <source>
        <dbReference type="PROSITE" id="PS50972"/>
    </source>
</evidence>
<evidence type="ECO:0000259" key="29">
    <source>
        <dbReference type="PROSITE" id="PS51337"/>
    </source>
</evidence>
<dbReference type="RefSeq" id="WP_036942250.1">
    <property type="nucleotide sequence ID" value="NZ_JQKC01000018.1"/>
</dbReference>
<dbReference type="PROSITE" id="PS50970">
    <property type="entry name" value="HCY"/>
    <property type="match status" value="1"/>
</dbReference>
<evidence type="ECO:0000256" key="24">
    <source>
        <dbReference type="PROSITE-ProRule" id="PRU00333"/>
    </source>
</evidence>
<feature type="binding site" evidence="23">
    <location>
        <position position="942"/>
    </location>
    <ligand>
        <name>S-adenosyl-L-methionine</name>
        <dbReference type="ChEBI" id="CHEBI:59789"/>
    </ligand>
</feature>
<dbReference type="InterPro" id="IPR033706">
    <property type="entry name" value="Met_synthase_B12-bd"/>
</dbReference>
<comment type="cofactor">
    <cofactor evidence="2 21 24">
        <name>Zn(2+)</name>
        <dbReference type="ChEBI" id="CHEBI:29105"/>
    </cofactor>
</comment>
<comment type="similarity">
    <text evidence="5">Belongs to the vitamin-B12 dependent methionine synthase family.</text>
</comment>
<dbReference type="InterPro" id="IPR036594">
    <property type="entry name" value="Meth_synthase_dom"/>
</dbReference>
<evidence type="ECO:0000256" key="22">
    <source>
        <dbReference type="PIRSR" id="PIRSR000381-1"/>
    </source>
</evidence>
<dbReference type="Gene3D" id="3.10.196.10">
    <property type="entry name" value="Vitamin B12-dependent methionine synthase, activation domain"/>
    <property type="match status" value="1"/>
</dbReference>
<sequence length="1216" mass="135833">MKKDIKELLKEKILVLDGAMGTCIQTLKLEASDYTGERFAGISKPQKGNNEMLTLVRPEIIKKIHLDYLEAGADIIETNTFNANRISQADYDMEGLVYEQNVIGARLAREAADEYTLKDSSKPRFVAGSIGPTNKTASLSPDVENPGLRNITFDELVEAYEEQIRGLIEGGVDLLLFETIFDALNAKAALFAADNVANIIGKRTPIMISGTIADKSGRILSGMTLEGFLSSLKGQDVISFGLNCSFGARELVPFVKQLSKLQDLYVSVHPNAGLPNSLGGYDELPQHMAEFVKEMLQDCRVNIIGGCCGTTPAHIGAIYKAVKDIKPKPAPELVKETIFSGLEIVKVNRENNFINIGERTNVAGSLKFARLIREKKYEEALSIAREQVENGAQVIDVNLDDGMLDAKKEMDFFLKLLSSEPQIARVPVMIDSSKWEVLETGLKAIQGKPIVNSISLKAGEEEFKRQAGLIKKYNAAVVVMAFDEEGQADTFERRINICKRAYDILVNKVKFSPEDIIFDPNVLAIGTGIQEHNNYAVDFINATGWIKENLPYAKVSGGISNISFSFRGNNIIREAMHSVFLYHAIKAGLDMGILNPGMIQVYDNIDPELLEKVEDVVLNRKEDAAEILLNYATNIKEKEDNTSIKKVLWREKPFGERLSYSLIKGITDYIEEDVEEARNKLEKPIDVIEGPLMDGMKTVGELFGEGKMFLPQVVKSARVMKKAVGYLLPYIENEKSSSKQKNAGKILLATVKGDVHDIGKNIVGVVLACNNFEVIDMGVMVQAEDILKKAKEENVDIIGLSGLITPSLEEMCHIAAEMEKHGFTIPLVVGGATTSKIHTAVKLDPNYSHGVIHSLDAAKGVEICKKLMNQNEREDYLKSIKSEYEEIRNNYGAIPRKLVSIGEAREKAYKPAVNPDDIKKPEFLGTKVFDEIKVSDIRKYIDWTYFFVAWDMNHTYPEIMEHPKYGEEAKKLYNDANILLERIEKESWLEAKAVIGLYPANTVGDDVEVYEDESRTKKAAKFNFMRQQESKSGVYLSLSDFIASKESGIKDYIGAFAVTSGLGVAKKHDELKKQGDEYNAIMLKVLADRLAEALTEMIHEKVRKELWGYSPSEKFGYTELFKGKYRGIRPAFGYPSLKDHSEKGQLFELLDVKKNINVELTESFMMDPVASVCGLYFAHPDSKYFDLGKLGEDQLEDYSMRKSCSIDFVKKMIRNS</sequence>
<keyword evidence="11 21" id="KW-0808">Transferase</keyword>
<evidence type="ECO:0000256" key="20">
    <source>
        <dbReference type="NCBIfam" id="TIGR02082"/>
    </source>
</evidence>
<feature type="domain" description="B12-binding N-terminal" evidence="29">
    <location>
        <begin position="645"/>
        <end position="739"/>
    </location>
</feature>
<evidence type="ECO:0000259" key="28">
    <source>
        <dbReference type="PROSITE" id="PS51332"/>
    </source>
</evidence>
<keyword evidence="10 21" id="KW-0846">Cobalamin</keyword>
<feature type="binding site" evidence="23">
    <location>
        <begin position="753"/>
        <end position="757"/>
    </location>
    <ligand>
        <name>methylcob(III)alamin</name>
        <dbReference type="ChEBI" id="CHEBI:28115"/>
    </ligand>
</feature>
<dbReference type="GO" id="GO:0032259">
    <property type="term" value="P:methylation"/>
    <property type="evidence" value="ECO:0007669"/>
    <property type="project" value="UniProtKB-KW"/>
</dbReference>
<dbReference type="FunFam" id="3.20.20.330:FF:000001">
    <property type="entry name" value="Methionine synthase"/>
    <property type="match status" value="1"/>
</dbReference>
<proteinExistence type="inferred from homology"/>
<dbReference type="FunFam" id="3.20.20.20:FF:000002">
    <property type="entry name" value="Methionine synthase"/>
    <property type="match status" value="1"/>
</dbReference>
<dbReference type="Gene3D" id="3.40.50.280">
    <property type="entry name" value="Cobalamin-binding domain"/>
    <property type="match status" value="1"/>
</dbReference>
<dbReference type="EMBL" id="LGTC01000001">
    <property type="protein sequence ID" value="KNY26242.1"/>
    <property type="molecule type" value="Genomic_DNA"/>
</dbReference>
<dbReference type="Gene3D" id="1.10.1240.10">
    <property type="entry name" value="Methionine synthase domain"/>
    <property type="match status" value="1"/>
</dbReference>
<keyword evidence="12 21" id="KW-0949">S-adenosyl-L-methionine</keyword>
<evidence type="ECO:0000313" key="30">
    <source>
        <dbReference type="EMBL" id="KNY26242.1"/>
    </source>
</evidence>
<evidence type="ECO:0000256" key="13">
    <source>
        <dbReference type="ARBA" id="ARBA00022723"/>
    </source>
</evidence>
<keyword evidence="16 21" id="KW-0486">Methionine biosynthesis</keyword>
<dbReference type="CDD" id="cd00740">
    <property type="entry name" value="MeTr"/>
    <property type="match status" value="1"/>
</dbReference>
<evidence type="ECO:0000256" key="2">
    <source>
        <dbReference type="ARBA" id="ARBA00001947"/>
    </source>
</evidence>
<keyword evidence="14" id="KW-0677">Repeat</keyword>
<feature type="binding site" evidence="23">
    <location>
        <position position="857"/>
    </location>
    <ligand>
        <name>methylcob(III)alamin</name>
        <dbReference type="ChEBI" id="CHEBI:28115"/>
    </ligand>
</feature>
<feature type="domain" description="B12-binding" evidence="28">
    <location>
        <begin position="743"/>
        <end position="878"/>
    </location>
</feature>
<dbReference type="Proteomes" id="UP000036923">
    <property type="component" value="Unassembled WGS sequence"/>
</dbReference>
<keyword evidence="31" id="KW-1185">Reference proteome</keyword>
<dbReference type="NCBIfam" id="NF007024">
    <property type="entry name" value="PRK09490.1"/>
    <property type="match status" value="1"/>
</dbReference>
<dbReference type="PROSITE" id="PS50974">
    <property type="entry name" value="ADOMET_ACTIVATION"/>
    <property type="match status" value="1"/>
</dbReference>
<dbReference type="InterPro" id="IPR006158">
    <property type="entry name" value="Cobalamin-bd"/>
</dbReference>
<dbReference type="PIRSF" id="PIRSF000381">
    <property type="entry name" value="MetH"/>
    <property type="match status" value="1"/>
</dbReference>
<evidence type="ECO:0000256" key="9">
    <source>
        <dbReference type="ARBA" id="ARBA00022605"/>
    </source>
</evidence>
<evidence type="ECO:0000256" key="11">
    <source>
        <dbReference type="ARBA" id="ARBA00022679"/>
    </source>
</evidence>
<dbReference type="SUPFAM" id="SSF82282">
    <property type="entry name" value="Homocysteine S-methyltransferase"/>
    <property type="match status" value="1"/>
</dbReference>
<evidence type="ECO:0000256" key="5">
    <source>
        <dbReference type="ARBA" id="ARBA00010398"/>
    </source>
</evidence>
<dbReference type="FunFam" id="3.40.50.280:FF:000001">
    <property type="entry name" value="Methionine synthase"/>
    <property type="match status" value="1"/>
</dbReference>